<proteinExistence type="predicted"/>
<feature type="compositionally biased region" description="Low complexity" evidence="1">
    <location>
        <begin position="190"/>
        <end position="200"/>
    </location>
</feature>
<evidence type="ECO:0000313" key="3">
    <source>
        <dbReference type="Proteomes" id="UP000077701"/>
    </source>
</evidence>
<keyword evidence="3" id="KW-1185">Reference proteome</keyword>
<accession>A0A171DP97</accession>
<sequence length="379" mass="39819">MINQIQEIVETLPRLENVNGVRATAEHRLAEGDAAFLADLGIALDKRYASHPDMWQYRSVFDHLLRLLATSPGRGNVEQALRLVSGSGSRHRKPARYTASLLASNQTPEALTVVFAGGGSVAGAGEELRACLVHEMALRGVAVAETPGISGWATSPHWSRHPLGWLPLRLSPVEENPDLPSYSAGGSSYSIPYGPSQGPGTRPGSTGLPVPSAAETTTEPAAEAISAAVANWAEESNGRFEARTFDLTEPLETGAVPALLMALGLACLDGSGRSGFSVWSCPPSHAWRVLFAAASTGGAYNSGCHGAYGRLAAWRSLAGLSGAPEGASAAEVERRVRECAWFGFDGATPWFDQVAWDIGLAALTPDGRHLAVLAATDTD</sequence>
<evidence type="ECO:0000313" key="2">
    <source>
        <dbReference type="EMBL" id="GAT70881.1"/>
    </source>
</evidence>
<dbReference type="AlphaFoldDB" id="A0A171DP97"/>
<dbReference type="Pfam" id="PF19681">
    <property type="entry name" value="DUF6183"/>
    <property type="match status" value="1"/>
</dbReference>
<feature type="region of interest" description="Disordered" evidence="1">
    <location>
        <begin position="190"/>
        <end position="215"/>
    </location>
</feature>
<dbReference type="RefSeq" id="WP_068903538.1">
    <property type="nucleotide sequence ID" value="NZ_BDCX01000020.1"/>
</dbReference>
<comment type="caution">
    <text evidence="2">The sequence shown here is derived from an EMBL/GenBank/DDBJ whole genome shotgun (WGS) entry which is preliminary data.</text>
</comment>
<evidence type="ECO:0000256" key="1">
    <source>
        <dbReference type="SAM" id="MobiDB-lite"/>
    </source>
</evidence>
<reference evidence="3" key="2">
    <citation type="submission" date="2016-04" db="EMBL/GenBank/DDBJ databases">
        <title>Planomonospora sphaerica JCM9374 whole genome shotgun sequence.</title>
        <authorList>
            <person name="Suzuki T."/>
            <person name="Dohra H."/>
            <person name="Kodani S."/>
        </authorList>
    </citation>
    <scope>NUCLEOTIDE SEQUENCE [LARGE SCALE GENOMIC DNA]</scope>
    <source>
        <strain evidence="3">JCM 9374</strain>
    </source>
</reference>
<dbReference type="OrthoDB" id="3872040at2"/>
<dbReference type="InterPro" id="IPR045756">
    <property type="entry name" value="DUF6183"/>
</dbReference>
<protein>
    <submittedName>
        <fullName evidence="2">Uncharacterized protein</fullName>
    </submittedName>
</protein>
<dbReference type="Proteomes" id="UP000077701">
    <property type="component" value="Unassembled WGS sequence"/>
</dbReference>
<dbReference type="EMBL" id="BDCX01000020">
    <property type="protein sequence ID" value="GAT70881.1"/>
    <property type="molecule type" value="Genomic_DNA"/>
</dbReference>
<organism evidence="2 3">
    <name type="scientific">Planomonospora sphaerica</name>
    <dbReference type="NCBI Taxonomy" id="161355"/>
    <lineage>
        <taxon>Bacteria</taxon>
        <taxon>Bacillati</taxon>
        <taxon>Actinomycetota</taxon>
        <taxon>Actinomycetes</taxon>
        <taxon>Streptosporangiales</taxon>
        <taxon>Streptosporangiaceae</taxon>
        <taxon>Planomonospora</taxon>
    </lineage>
</organism>
<name>A0A171DP97_9ACTN</name>
<reference evidence="2 3" key="1">
    <citation type="journal article" date="2016" name="Genome Announc.">
        <title>Draft Genome Sequence of Planomonospora sphaerica JCM9374, a Rare Actinomycete.</title>
        <authorList>
            <person name="Dohra H."/>
            <person name="Suzuki T."/>
            <person name="Inoue Y."/>
            <person name="Kodani S."/>
        </authorList>
    </citation>
    <scope>NUCLEOTIDE SEQUENCE [LARGE SCALE GENOMIC DNA]</scope>
    <source>
        <strain evidence="2 3">JCM 9374</strain>
    </source>
</reference>
<gene>
    <name evidence="2" type="ORF">PS9374_06569</name>
</gene>